<feature type="domain" description="TerD" evidence="2">
    <location>
        <begin position="800"/>
        <end position="944"/>
    </location>
</feature>
<dbReference type="InterPro" id="IPR003325">
    <property type="entry name" value="TerD"/>
</dbReference>
<dbReference type="PANTHER" id="PTHR10257:SF3">
    <property type="entry name" value="SERINE_THREONINE-PROTEIN PHOSPHATASE 2A 56 KDA REGULATORY SUBUNIT GAMMA ISOFORM"/>
    <property type="match status" value="1"/>
</dbReference>
<feature type="compositionally biased region" description="Low complexity" evidence="1">
    <location>
        <begin position="10"/>
        <end position="29"/>
    </location>
</feature>
<gene>
    <name evidence="3" type="primary">B'ETA</name>
    <name evidence="3" type="ORF">SNAT2548_LOCUS28131</name>
</gene>
<feature type="region of interest" description="Disordered" evidence="1">
    <location>
        <begin position="562"/>
        <end position="590"/>
    </location>
</feature>
<dbReference type="GO" id="GO:0019888">
    <property type="term" value="F:protein phosphatase regulator activity"/>
    <property type="evidence" value="ECO:0007669"/>
    <property type="project" value="InterPro"/>
</dbReference>
<evidence type="ECO:0000256" key="1">
    <source>
        <dbReference type="SAM" id="MobiDB-lite"/>
    </source>
</evidence>
<feature type="compositionally biased region" description="Polar residues" evidence="1">
    <location>
        <begin position="572"/>
        <end position="581"/>
    </location>
</feature>
<feature type="compositionally biased region" description="Low complexity" evidence="1">
    <location>
        <begin position="986"/>
        <end position="1000"/>
    </location>
</feature>
<feature type="region of interest" description="Disordered" evidence="1">
    <location>
        <begin position="163"/>
        <end position="201"/>
    </location>
</feature>
<keyword evidence="4" id="KW-1185">Reference proteome</keyword>
<feature type="region of interest" description="Disordered" evidence="1">
    <location>
        <begin position="1"/>
        <end position="89"/>
    </location>
</feature>
<feature type="compositionally biased region" description="Polar residues" evidence="1">
    <location>
        <begin position="37"/>
        <end position="53"/>
    </location>
</feature>
<evidence type="ECO:0000313" key="3">
    <source>
        <dbReference type="EMBL" id="CAE7502299.1"/>
    </source>
</evidence>
<dbReference type="AlphaFoldDB" id="A0A812SWR5"/>
<dbReference type="InterPro" id="IPR016024">
    <property type="entry name" value="ARM-type_fold"/>
</dbReference>
<accession>A0A812SWR5</accession>
<dbReference type="Pfam" id="PF01603">
    <property type="entry name" value="B56"/>
    <property type="match status" value="1"/>
</dbReference>
<feature type="compositionally biased region" description="Basic and acidic residues" evidence="1">
    <location>
        <begin position="55"/>
        <end position="71"/>
    </location>
</feature>
<dbReference type="GO" id="GO:0000159">
    <property type="term" value="C:protein phosphatase type 2A complex"/>
    <property type="evidence" value="ECO:0007669"/>
    <property type="project" value="InterPro"/>
</dbReference>
<comment type="caution">
    <text evidence="3">The sequence shown here is derived from an EMBL/GenBank/DDBJ whole genome shotgun (WGS) entry which is preliminary data.</text>
</comment>
<dbReference type="Gene3D" id="1.25.10.10">
    <property type="entry name" value="Leucine-rich Repeat Variant"/>
    <property type="match status" value="1"/>
</dbReference>
<proteinExistence type="predicted"/>
<evidence type="ECO:0000259" key="2">
    <source>
        <dbReference type="Pfam" id="PF02342"/>
    </source>
</evidence>
<dbReference type="PANTHER" id="PTHR10257">
    <property type="entry name" value="SERINE/THREONINE PROTEIN PHOSPHATASE 2A PP2A REGULATORY SUBUNIT B"/>
    <property type="match status" value="1"/>
</dbReference>
<dbReference type="InterPro" id="IPR011989">
    <property type="entry name" value="ARM-like"/>
</dbReference>
<protein>
    <submittedName>
        <fullName evidence="3">B'ETA protein</fullName>
    </submittedName>
</protein>
<dbReference type="Proteomes" id="UP000604046">
    <property type="component" value="Unassembled WGS sequence"/>
</dbReference>
<dbReference type="Pfam" id="PF02342">
    <property type="entry name" value="TerD"/>
    <property type="match status" value="1"/>
</dbReference>
<dbReference type="GO" id="GO:0007165">
    <property type="term" value="P:signal transduction"/>
    <property type="evidence" value="ECO:0007669"/>
    <property type="project" value="InterPro"/>
</dbReference>
<reference evidence="3" key="1">
    <citation type="submission" date="2021-02" db="EMBL/GenBank/DDBJ databases">
        <authorList>
            <person name="Dougan E. K."/>
            <person name="Rhodes N."/>
            <person name="Thang M."/>
            <person name="Chan C."/>
        </authorList>
    </citation>
    <scope>NUCLEOTIDE SEQUENCE</scope>
</reference>
<evidence type="ECO:0000313" key="4">
    <source>
        <dbReference type="Proteomes" id="UP000604046"/>
    </source>
</evidence>
<dbReference type="InterPro" id="IPR002554">
    <property type="entry name" value="PP2A_B56"/>
</dbReference>
<name>A0A812SWR5_9DINO</name>
<dbReference type="EMBL" id="CAJNDS010002505">
    <property type="protein sequence ID" value="CAE7502299.1"/>
    <property type="molecule type" value="Genomic_DNA"/>
</dbReference>
<organism evidence="3 4">
    <name type="scientific">Symbiodinium natans</name>
    <dbReference type="NCBI Taxonomy" id="878477"/>
    <lineage>
        <taxon>Eukaryota</taxon>
        <taxon>Sar</taxon>
        <taxon>Alveolata</taxon>
        <taxon>Dinophyceae</taxon>
        <taxon>Suessiales</taxon>
        <taxon>Symbiodiniaceae</taxon>
        <taxon>Symbiodinium</taxon>
    </lineage>
</organism>
<dbReference type="Gene3D" id="2.60.60.30">
    <property type="entry name" value="sav2460 like domains"/>
    <property type="match status" value="1"/>
</dbReference>
<sequence>MASTKVLGPSSRSTSPRNSTSSSTSSLGSKDSKASTTRSSDGASSPTAKSGRSASPEKPKSPKESKGDAKQKNLAAIKTGKGKRDGKDTEDFFAMIPCGTPYAKLASLKDCAGDQEALTELLIQKLQCCFPVCDFKTDKGMSEKEGKRYTLLEIIAYWPGEKNDAQKTKSNPRIASGAGRSDVEDPLSASAGTESEGQLSWRGGGTLIGNVVELVKRNAFRSLMHRDRTPMDLLDGDDDEPLLEPTWPHLELVYELLLKVVQSKEIDFPSAQAGGMDKSFVTKLIDLIESDDPREREVLKTLITKIYSKLSNLRSSIRRAIQAFCQRAANNEDGECPQCGLSELLEVFGARIVGSFQTPLRKEHRDVLTDVLLPLYKLDHLSFFHSQLKDVVRAFCKKDSGLCKSVAVGLLRYWPQCASSKQTIFIGELEDMIHQMPSADFKSIGPSVAKRLSACVVCPHSEVAEKALNVWRHSPTVRSTVASCRDDMPLIVSALYSNVTQAWASNVMSKTLEVLKNFMDADRELFDSCSSKHRKQADEAEKREAVRVHRWHVLRAMHDKLHGSDRVPDSPKSATSRTPTGRPQLDLNEDVPLKPDASCAFALCWDWSSTPSIEQLALQALLVNTDGKIVDAVHSRNLTAFQSAVRLTARAPAHNMCNACCGTIWVSLDLLPMDVAMVLCMVTSATGVPLASVASHMVLNVDFSGNVCLGEISTDVPSAAKMGCLGVLRRQDWSNWTLVPKADWTKQAWHFMDFPDLPGKFIKEMLPMVSKRHRAQASFVAMTKGSVADCPVFPPAGVNKRVFVGLGWDWYSTDETSSVNVALVLFSADGQHVATISAEDCSIKGAFHTGDGALSAGVFLELDSLPEEVAVAFLVAHIPDSEINFGMVQQPHSTVIDATGKELLRYFMPEDRKKASRYNGLIATRLFWNEFHGRWSVQALGHYCTGLSWDKSQTEMVSLLAMPPSNLQTLLLEDEDSVTRGDHRSTTAASSTSQSVIMSL</sequence>
<feature type="region of interest" description="Disordered" evidence="1">
    <location>
        <begin position="978"/>
        <end position="1000"/>
    </location>
</feature>
<dbReference type="SUPFAM" id="SSF48371">
    <property type="entry name" value="ARM repeat"/>
    <property type="match status" value="1"/>
</dbReference>
<dbReference type="OrthoDB" id="10264446at2759"/>